<dbReference type="Gene3D" id="3.40.1280.30">
    <property type="match status" value="1"/>
</dbReference>
<keyword evidence="5" id="KW-0949">S-adenosyl-L-methionine</keyword>
<evidence type="ECO:0000313" key="11">
    <source>
        <dbReference type="EMBL" id="KAG9243858.1"/>
    </source>
</evidence>
<gene>
    <name evidence="11" type="ORF">BJ878DRAFT_461439</name>
</gene>
<evidence type="ECO:0000256" key="2">
    <source>
        <dbReference type="ARBA" id="ARBA00020451"/>
    </source>
</evidence>
<reference evidence="11" key="1">
    <citation type="journal article" date="2021" name="IMA Fungus">
        <title>Genomic characterization of three marine fungi, including Emericellopsis atlantica sp. nov. with signatures of a generalist lifestyle and marine biomass degradation.</title>
        <authorList>
            <person name="Hagestad O.C."/>
            <person name="Hou L."/>
            <person name="Andersen J.H."/>
            <person name="Hansen E.H."/>
            <person name="Altermark B."/>
            <person name="Li C."/>
            <person name="Kuhnert E."/>
            <person name="Cox R.J."/>
            <person name="Crous P.W."/>
            <person name="Spatafora J.W."/>
            <person name="Lail K."/>
            <person name="Amirebrahimi M."/>
            <person name="Lipzen A."/>
            <person name="Pangilinan J."/>
            <person name="Andreopoulos W."/>
            <person name="Hayes R.D."/>
            <person name="Ng V."/>
            <person name="Grigoriev I.V."/>
            <person name="Jackson S.A."/>
            <person name="Sutton T.D.S."/>
            <person name="Dobson A.D.W."/>
            <person name="Rama T."/>
        </authorList>
    </citation>
    <scope>NUCLEOTIDE SEQUENCE</scope>
    <source>
        <strain evidence="11">TRa3180A</strain>
    </source>
</reference>
<feature type="domain" description="SAM-dependent MTase TRM10-type" evidence="10">
    <location>
        <begin position="127"/>
        <end position="364"/>
    </location>
</feature>
<sequence length="434" mass="48607">MSDSEGNPFKIRKLTHSEDDTAAVIPKISTMTGIETETITAVDNQLRKEMSAGESDPNVSIQSPERPTLSHNALKKLRKAQAWEADIENRRARRREKHKEKQARKKLTNEEKRQVEAAAIAAGIVVEKKKEPMRPIQVPIGIMLDCDFEQYMTEKEMVSLGAQLTRSYSENRKNQQRTHLVITSWGGALEKRFQTVMANTHLGWKINFTEDDFVAAANDLNPVLRGLSEQLRGNTCSGHVSGKTEEENDSSGIPAKQSSRLKLKEPSVVYLTADSPHTLERLSPYTTYVIGAIVDKNRHKGLCYKRACERGIPTARLPIGEYMTMQHRSVLAVNHVVEIMLKWLETGDWGEAFVAVIPKRKEAVLRTRKNALGESVNGNWDGDCDDEVDETEEVDTGEGQPQGMVDGEPNTENPSESFDVVDIQPAIISTEETR</sequence>
<keyword evidence="12" id="KW-1185">Reference proteome</keyword>
<keyword evidence="3" id="KW-0489">Methyltransferase</keyword>
<feature type="region of interest" description="Disordered" evidence="9">
    <location>
        <begin position="375"/>
        <end position="434"/>
    </location>
</feature>
<comment type="catalytic activity">
    <reaction evidence="8">
        <text>guanosine(9) in tRNA + S-adenosyl-L-methionine = N(1)-methylguanosine(9) in tRNA + S-adenosyl-L-homocysteine + H(+)</text>
        <dbReference type="Rhea" id="RHEA:43156"/>
        <dbReference type="Rhea" id="RHEA-COMP:10367"/>
        <dbReference type="Rhea" id="RHEA-COMP:10368"/>
        <dbReference type="ChEBI" id="CHEBI:15378"/>
        <dbReference type="ChEBI" id="CHEBI:57856"/>
        <dbReference type="ChEBI" id="CHEBI:59789"/>
        <dbReference type="ChEBI" id="CHEBI:73542"/>
        <dbReference type="ChEBI" id="CHEBI:74269"/>
        <dbReference type="EC" id="2.1.1.221"/>
    </reaction>
</comment>
<dbReference type="GO" id="GO:0005634">
    <property type="term" value="C:nucleus"/>
    <property type="evidence" value="ECO:0007669"/>
    <property type="project" value="TreeGrafter"/>
</dbReference>
<proteinExistence type="predicted"/>
<evidence type="ECO:0000256" key="5">
    <source>
        <dbReference type="ARBA" id="ARBA00022691"/>
    </source>
</evidence>
<dbReference type="PANTHER" id="PTHR13563">
    <property type="entry name" value="TRNA (GUANINE-9-) METHYLTRANSFERASE"/>
    <property type="match status" value="1"/>
</dbReference>
<feature type="compositionally biased region" description="Polar residues" evidence="9">
    <location>
        <begin position="57"/>
        <end position="67"/>
    </location>
</feature>
<comment type="caution">
    <text evidence="11">The sequence shown here is derived from an EMBL/GenBank/DDBJ whole genome shotgun (WGS) entry which is preliminary data.</text>
</comment>
<evidence type="ECO:0000256" key="3">
    <source>
        <dbReference type="ARBA" id="ARBA00022603"/>
    </source>
</evidence>
<dbReference type="OrthoDB" id="278300at2759"/>
<evidence type="ECO:0000313" key="12">
    <source>
        <dbReference type="Proteomes" id="UP000887226"/>
    </source>
</evidence>
<dbReference type="InterPro" id="IPR038459">
    <property type="entry name" value="MT_TRM10-typ_sf"/>
</dbReference>
<evidence type="ECO:0000256" key="9">
    <source>
        <dbReference type="SAM" id="MobiDB-lite"/>
    </source>
</evidence>
<evidence type="ECO:0000256" key="1">
    <source>
        <dbReference type="ARBA" id="ARBA00012797"/>
    </source>
</evidence>
<protein>
    <recommendedName>
        <fullName evidence="2">tRNA (guanine(9)-N1)-methyltransferase</fullName>
        <ecNumber evidence="1">2.1.1.221</ecNumber>
    </recommendedName>
    <alternativeName>
        <fullName evidence="7">tRNA methyltransferase 10</fullName>
    </alternativeName>
    <alternativeName>
        <fullName evidence="6">tRNA(m1G9)-methyltransferase</fullName>
    </alternativeName>
</protein>
<dbReference type="Proteomes" id="UP000887226">
    <property type="component" value="Unassembled WGS sequence"/>
</dbReference>
<name>A0A9P7Z2S8_9HELO</name>
<feature type="region of interest" description="Disordered" evidence="9">
    <location>
        <begin position="235"/>
        <end position="258"/>
    </location>
</feature>
<feature type="region of interest" description="Disordered" evidence="9">
    <location>
        <begin position="48"/>
        <end position="67"/>
    </location>
</feature>
<evidence type="ECO:0000259" key="10">
    <source>
        <dbReference type="PROSITE" id="PS51675"/>
    </source>
</evidence>
<organism evidence="11 12">
    <name type="scientific">Calycina marina</name>
    <dbReference type="NCBI Taxonomy" id="1763456"/>
    <lineage>
        <taxon>Eukaryota</taxon>
        <taxon>Fungi</taxon>
        <taxon>Dikarya</taxon>
        <taxon>Ascomycota</taxon>
        <taxon>Pezizomycotina</taxon>
        <taxon>Leotiomycetes</taxon>
        <taxon>Helotiales</taxon>
        <taxon>Pezizellaceae</taxon>
        <taxon>Calycina</taxon>
    </lineage>
</organism>
<dbReference type="CDD" id="cd18089">
    <property type="entry name" value="SPOUT_Trm10-like"/>
    <property type="match status" value="1"/>
</dbReference>
<feature type="region of interest" description="Disordered" evidence="9">
    <location>
        <begin position="91"/>
        <end position="110"/>
    </location>
</feature>
<evidence type="ECO:0000256" key="4">
    <source>
        <dbReference type="ARBA" id="ARBA00022679"/>
    </source>
</evidence>
<keyword evidence="4" id="KW-0808">Transferase</keyword>
<dbReference type="AlphaFoldDB" id="A0A9P7Z2S8"/>
<feature type="compositionally biased region" description="Acidic residues" evidence="9">
    <location>
        <begin position="382"/>
        <end position="396"/>
    </location>
</feature>
<evidence type="ECO:0000256" key="8">
    <source>
        <dbReference type="ARBA" id="ARBA00048434"/>
    </source>
</evidence>
<dbReference type="PROSITE" id="PS51675">
    <property type="entry name" value="SAM_MT_TRM10"/>
    <property type="match status" value="1"/>
</dbReference>
<dbReference type="InterPro" id="IPR007356">
    <property type="entry name" value="tRNA_m1G_MeTrfase_euk"/>
</dbReference>
<dbReference type="InterPro" id="IPR028564">
    <property type="entry name" value="MT_TRM10-typ"/>
</dbReference>
<dbReference type="GO" id="GO:0002939">
    <property type="term" value="P:tRNA N1-guanine methylation"/>
    <property type="evidence" value="ECO:0007669"/>
    <property type="project" value="TreeGrafter"/>
</dbReference>
<dbReference type="GO" id="GO:0000049">
    <property type="term" value="F:tRNA binding"/>
    <property type="evidence" value="ECO:0007669"/>
    <property type="project" value="TreeGrafter"/>
</dbReference>
<accession>A0A9P7Z2S8</accession>
<dbReference type="PANTHER" id="PTHR13563:SF13">
    <property type="entry name" value="TRNA METHYLTRANSFERASE 10 HOMOLOG A"/>
    <property type="match status" value="1"/>
</dbReference>
<dbReference type="GO" id="GO:0052905">
    <property type="term" value="F:tRNA (guanosine(9)-N1)-methyltransferase activity"/>
    <property type="evidence" value="ECO:0007669"/>
    <property type="project" value="UniProtKB-EC"/>
</dbReference>
<feature type="compositionally biased region" description="Basic residues" evidence="9">
    <location>
        <begin position="91"/>
        <end position="106"/>
    </location>
</feature>
<dbReference type="EMBL" id="MU253946">
    <property type="protein sequence ID" value="KAG9243858.1"/>
    <property type="molecule type" value="Genomic_DNA"/>
</dbReference>
<dbReference type="EC" id="2.1.1.221" evidence="1"/>
<evidence type="ECO:0000256" key="7">
    <source>
        <dbReference type="ARBA" id="ARBA00032166"/>
    </source>
</evidence>
<evidence type="ECO:0000256" key="6">
    <source>
        <dbReference type="ARBA" id="ARBA00031792"/>
    </source>
</evidence>